<name>A0AAV5I6S2_9ROSI</name>
<evidence type="ECO:0000313" key="3">
    <source>
        <dbReference type="EMBL" id="GKU96833.1"/>
    </source>
</evidence>
<dbReference type="InterPro" id="IPR045043">
    <property type="entry name" value="Lea14-like"/>
</dbReference>
<dbReference type="AlphaFoldDB" id="A0AAV5I6S2"/>
<comment type="caution">
    <text evidence="3">The sequence shown here is derived from an EMBL/GenBank/DDBJ whole genome shotgun (WGS) entry which is preliminary data.</text>
</comment>
<dbReference type="Proteomes" id="UP001054252">
    <property type="component" value="Unassembled WGS sequence"/>
</dbReference>
<comment type="similarity">
    <text evidence="1">Belongs to the LEA type 2 family.</text>
</comment>
<accession>A0AAV5I6S2</accession>
<dbReference type="SMART" id="SM00769">
    <property type="entry name" value="WHy"/>
    <property type="match status" value="1"/>
</dbReference>
<feature type="domain" description="Water stress and hypersensitive response" evidence="2">
    <location>
        <begin position="27"/>
        <end position="144"/>
    </location>
</feature>
<gene>
    <name evidence="3" type="ORF">SLEP1_g10025</name>
</gene>
<evidence type="ECO:0000313" key="4">
    <source>
        <dbReference type="Proteomes" id="UP001054252"/>
    </source>
</evidence>
<dbReference type="SUPFAM" id="SSF117070">
    <property type="entry name" value="LEA14-like"/>
    <property type="match status" value="1"/>
</dbReference>
<evidence type="ECO:0000259" key="2">
    <source>
        <dbReference type="SMART" id="SM00769"/>
    </source>
</evidence>
<dbReference type="PANTHER" id="PTHR31459">
    <property type="match status" value="1"/>
</dbReference>
<reference evidence="3 4" key="1">
    <citation type="journal article" date="2021" name="Commun. Biol.">
        <title>The genome of Shorea leprosula (Dipterocarpaceae) highlights the ecological relevance of drought in aseasonal tropical rainforests.</title>
        <authorList>
            <person name="Ng K.K.S."/>
            <person name="Kobayashi M.J."/>
            <person name="Fawcett J.A."/>
            <person name="Hatakeyama M."/>
            <person name="Paape T."/>
            <person name="Ng C.H."/>
            <person name="Ang C.C."/>
            <person name="Tnah L.H."/>
            <person name="Lee C.T."/>
            <person name="Nishiyama T."/>
            <person name="Sese J."/>
            <person name="O'Brien M.J."/>
            <person name="Copetti D."/>
            <person name="Mohd Noor M.I."/>
            <person name="Ong R.C."/>
            <person name="Putra M."/>
            <person name="Sireger I.Z."/>
            <person name="Indrioko S."/>
            <person name="Kosugi Y."/>
            <person name="Izuno A."/>
            <person name="Isagi Y."/>
            <person name="Lee S.L."/>
            <person name="Shimizu K.K."/>
        </authorList>
    </citation>
    <scope>NUCLEOTIDE SEQUENCE [LARGE SCALE GENOMIC DNA]</scope>
    <source>
        <strain evidence="3">214</strain>
    </source>
</reference>
<dbReference type="GO" id="GO:0009269">
    <property type="term" value="P:response to desiccation"/>
    <property type="evidence" value="ECO:0007669"/>
    <property type="project" value="InterPro"/>
</dbReference>
<protein>
    <recommendedName>
        <fullName evidence="2">Water stress and hypersensitive response domain-containing protein</fullName>
    </recommendedName>
</protein>
<keyword evidence="4" id="KW-1185">Reference proteome</keyword>
<evidence type="ECO:0000256" key="1">
    <source>
        <dbReference type="ARBA" id="ARBA00005960"/>
    </source>
</evidence>
<proteinExistence type="inferred from homology"/>
<dbReference type="Gene3D" id="2.60.40.1820">
    <property type="match status" value="1"/>
</dbReference>
<dbReference type="FunFam" id="2.60.40.1820:FF:000001">
    <property type="entry name" value="Desiccation protectant protein Lea14-like"/>
    <property type="match status" value="1"/>
</dbReference>
<organism evidence="3 4">
    <name type="scientific">Rubroshorea leprosula</name>
    <dbReference type="NCBI Taxonomy" id="152421"/>
    <lineage>
        <taxon>Eukaryota</taxon>
        <taxon>Viridiplantae</taxon>
        <taxon>Streptophyta</taxon>
        <taxon>Embryophyta</taxon>
        <taxon>Tracheophyta</taxon>
        <taxon>Spermatophyta</taxon>
        <taxon>Magnoliopsida</taxon>
        <taxon>eudicotyledons</taxon>
        <taxon>Gunneridae</taxon>
        <taxon>Pentapetalae</taxon>
        <taxon>rosids</taxon>
        <taxon>malvids</taxon>
        <taxon>Malvales</taxon>
        <taxon>Dipterocarpaceae</taxon>
        <taxon>Rubroshorea</taxon>
    </lineage>
</organism>
<dbReference type="GO" id="GO:0005829">
    <property type="term" value="C:cytosol"/>
    <property type="evidence" value="ECO:0007669"/>
    <property type="project" value="TreeGrafter"/>
</dbReference>
<dbReference type="InterPro" id="IPR004864">
    <property type="entry name" value="LEA_2"/>
</dbReference>
<sequence length="154" mass="16753">MLPMSQLVDRAKNFVAEKVVNIKKPEATLTDVNMKNFSREGVELNAKVSVNNPYGHPLPVCEVSYELKSASRAIASGNMPDPGSLKASDTTMLEVPVKVPYSILVSLARDIGADWDIDYELEVGLTIDLPIIGDLKIPLSTKGEIKLPALSDLF</sequence>
<dbReference type="EMBL" id="BPVZ01000010">
    <property type="protein sequence ID" value="GKU96833.1"/>
    <property type="molecule type" value="Genomic_DNA"/>
</dbReference>
<dbReference type="Pfam" id="PF03168">
    <property type="entry name" value="LEA_2"/>
    <property type="match status" value="1"/>
</dbReference>
<dbReference type="InterPro" id="IPR013990">
    <property type="entry name" value="WHy-dom"/>
</dbReference>
<dbReference type="PANTHER" id="PTHR31459:SF19">
    <property type="entry name" value="DESICCATION-RELATED PROTEIN LEA14-RELATED"/>
    <property type="match status" value="1"/>
</dbReference>